<evidence type="ECO:0000256" key="4">
    <source>
        <dbReference type="RuleBase" id="RU003939"/>
    </source>
</evidence>
<reference evidence="5" key="2">
    <citation type="submission" date="2021-04" db="EMBL/GenBank/DDBJ databases">
        <authorList>
            <person name="Gilroy R."/>
        </authorList>
    </citation>
    <scope>NUCLEOTIDE SEQUENCE</scope>
    <source>
        <strain evidence="5">ChiGjej6B6-1540</strain>
    </source>
</reference>
<evidence type="ECO:0000256" key="3">
    <source>
        <dbReference type="ARBA" id="ARBA00023125"/>
    </source>
</evidence>
<dbReference type="FunFam" id="4.10.520.10:FF:000001">
    <property type="entry name" value="DNA-binding protein HU"/>
    <property type="match status" value="1"/>
</dbReference>
<comment type="similarity">
    <text evidence="1 4">Belongs to the bacterial histone-like protein family.</text>
</comment>
<reference evidence="5" key="1">
    <citation type="journal article" date="2021" name="PeerJ">
        <title>Extensive microbial diversity within the chicken gut microbiome revealed by metagenomics and culture.</title>
        <authorList>
            <person name="Gilroy R."/>
            <person name="Ravi A."/>
            <person name="Getino M."/>
            <person name="Pursley I."/>
            <person name="Horton D.L."/>
            <person name="Alikhan N.F."/>
            <person name="Baker D."/>
            <person name="Gharbi K."/>
            <person name="Hall N."/>
            <person name="Watson M."/>
            <person name="Adriaenssens E.M."/>
            <person name="Foster-Nyarko E."/>
            <person name="Jarju S."/>
            <person name="Secka A."/>
            <person name="Antonio M."/>
            <person name="Oren A."/>
            <person name="Chaudhuri R.R."/>
            <person name="La Ragione R."/>
            <person name="Hildebrand F."/>
            <person name="Pallen M.J."/>
        </authorList>
    </citation>
    <scope>NUCLEOTIDE SEQUENCE</scope>
    <source>
        <strain evidence="5">ChiGjej6B6-1540</strain>
    </source>
</reference>
<dbReference type="InterPro" id="IPR000119">
    <property type="entry name" value="Hist_DNA-bd"/>
</dbReference>
<dbReference type="AlphaFoldDB" id="A0A9D1RVP9"/>
<dbReference type="Gene3D" id="4.10.520.10">
    <property type="entry name" value="IHF-like DNA-binding proteins"/>
    <property type="match status" value="1"/>
</dbReference>
<dbReference type="EMBL" id="DXGA01000164">
    <property type="protein sequence ID" value="HIW94415.1"/>
    <property type="molecule type" value="Genomic_DNA"/>
</dbReference>
<dbReference type="GO" id="GO:0042802">
    <property type="term" value="F:identical protein binding"/>
    <property type="evidence" value="ECO:0007669"/>
    <property type="project" value="UniProtKB-ARBA"/>
</dbReference>
<evidence type="ECO:0000256" key="2">
    <source>
        <dbReference type="ARBA" id="ARBA00023067"/>
    </source>
</evidence>
<dbReference type="GO" id="GO:0005829">
    <property type="term" value="C:cytosol"/>
    <property type="evidence" value="ECO:0007669"/>
    <property type="project" value="TreeGrafter"/>
</dbReference>
<dbReference type="InterPro" id="IPR010992">
    <property type="entry name" value="IHF-like_DNA-bd_dom_sf"/>
</dbReference>
<dbReference type="PROSITE" id="PS00045">
    <property type="entry name" value="HISTONE_LIKE"/>
    <property type="match status" value="1"/>
</dbReference>
<dbReference type="Pfam" id="PF00216">
    <property type="entry name" value="Bac_DNA_binding"/>
    <property type="match status" value="1"/>
</dbReference>
<dbReference type="GO" id="GO:0010467">
    <property type="term" value="P:gene expression"/>
    <property type="evidence" value="ECO:0007669"/>
    <property type="project" value="UniProtKB-ARBA"/>
</dbReference>
<gene>
    <name evidence="5" type="ORF">H9868_07740</name>
</gene>
<dbReference type="GO" id="GO:1990103">
    <property type="term" value="C:DnaA-HU complex"/>
    <property type="evidence" value="ECO:0007669"/>
    <property type="project" value="UniProtKB-ARBA"/>
</dbReference>
<comment type="caution">
    <text evidence="5">The sequence shown here is derived from an EMBL/GenBank/DDBJ whole genome shotgun (WGS) entry which is preliminary data.</text>
</comment>
<dbReference type="SUPFAM" id="SSF47729">
    <property type="entry name" value="IHF-like DNA-binding proteins"/>
    <property type="match status" value="1"/>
</dbReference>
<keyword evidence="3 5" id="KW-0238">DNA-binding</keyword>
<organism evidence="5 6">
    <name type="scientific">Candidatus Flavonifractor merdipullorum</name>
    <dbReference type="NCBI Taxonomy" id="2838590"/>
    <lineage>
        <taxon>Bacteria</taxon>
        <taxon>Bacillati</taxon>
        <taxon>Bacillota</taxon>
        <taxon>Clostridia</taxon>
        <taxon>Eubacteriales</taxon>
        <taxon>Oscillospiraceae</taxon>
        <taxon>Flavonifractor</taxon>
    </lineage>
</organism>
<protein>
    <submittedName>
        <fullName evidence="5">HU family DNA-binding protein</fullName>
    </submittedName>
</protein>
<dbReference type="PANTHER" id="PTHR33175:SF3">
    <property type="entry name" value="DNA-BINDING PROTEIN HU-BETA"/>
    <property type="match status" value="1"/>
</dbReference>
<keyword evidence="2" id="KW-0226">DNA condensation</keyword>
<dbReference type="GO" id="GO:0006270">
    <property type="term" value="P:DNA replication initiation"/>
    <property type="evidence" value="ECO:0007669"/>
    <property type="project" value="UniProtKB-ARBA"/>
</dbReference>
<accession>A0A9D1RVP9</accession>
<dbReference type="GO" id="GO:1990178">
    <property type="term" value="C:HU-DNA complex"/>
    <property type="evidence" value="ECO:0007669"/>
    <property type="project" value="UniProtKB-ARBA"/>
</dbReference>
<evidence type="ECO:0000313" key="6">
    <source>
        <dbReference type="Proteomes" id="UP000824192"/>
    </source>
</evidence>
<sequence>MNKTDLIYAASERSGLSKKDMESALNAALEVIAEALAQGDKVQLVGFGAFEVKDRAARVGRNPKTSQPIEIPASRMPVFKPGKPLKDAVANN</sequence>
<name>A0A9D1RVP9_9FIRM</name>
<dbReference type="PANTHER" id="PTHR33175">
    <property type="entry name" value="DNA-BINDING PROTEIN HU"/>
    <property type="match status" value="1"/>
</dbReference>
<proteinExistence type="inferred from homology"/>
<dbReference type="GO" id="GO:0003677">
    <property type="term" value="F:DNA binding"/>
    <property type="evidence" value="ECO:0007669"/>
    <property type="project" value="UniProtKB-KW"/>
</dbReference>
<evidence type="ECO:0000313" key="5">
    <source>
        <dbReference type="EMBL" id="HIW94415.1"/>
    </source>
</evidence>
<dbReference type="CDD" id="cd13831">
    <property type="entry name" value="HU"/>
    <property type="match status" value="1"/>
</dbReference>
<dbReference type="PRINTS" id="PR01727">
    <property type="entry name" value="DNABINDINGHU"/>
</dbReference>
<dbReference type="GO" id="GO:0030261">
    <property type="term" value="P:chromosome condensation"/>
    <property type="evidence" value="ECO:0007669"/>
    <property type="project" value="UniProtKB-KW"/>
</dbReference>
<dbReference type="SMART" id="SM00411">
    <property type="entry name" value="BHL"/>
    <property type="match status" value="1"/>
</dbReference>
<dbReference type="InterPro" id="IPR020816">
    <property type="entry name" value="Histone-like_DNA-bd_CS"/>
</dbReference>
<evidence type="ECO:0000256" key="1">
    <source>
        <dbReference type="ARBA" id="ARBA00010529"/>
    </source>
</evidence>
<dbReference type="GO" id="GO:0030527">
    <property type="term" value="F:structural constituent of chromatin"/>
    <property type="evidence" value="ECO:0007669"/>
    <property type="project" value="InterPro"/>
</dbReference>
<dbReference type="Proteomes" id="UP000824192">
    <property type="component" value="Unassembled WGS sequence"/>
</dbReference>